<evidence type="ECO:0008006" key="5">
    <source>
        <dbReference type="Google" id="ProtNLM"/>
    </source>
</evidence>
<dbReference type="GO" id="GO:0000902">
    <property type="term" value="P:cell morphogenesis"/>
    <property type="evidence" value="ECO:0007669"/>
    <property type="project" value="TreeGrafter"/>
</dbReference>
<evidence type="ECO:0000313" key="4">
    <source>
        <dbReference type="Proteomes" id="UP000239757"/>
    </source>
</evidence>
<proteinExistence type="inferred from homology"/>
<feature type="compositionally biased region" description="Polar residues" evidence="2">
    <location>
        <begin position="7"/>
        <end position="16"/>
    </location>
</feature>
<dbReference type="PANTHER" id="PTHR12093">
    <property type="entry name" value="NCK-ASSOCIATED PROTEIN 1"/>
    <property type="match status" value="1"/>
</dbReference>
<dbReference type="GO" id="GO:0016477">
    <property type="term" value="P:cell migration"/>
    <property type="evidence" value="ECO:0007669"/>
    <property type="project" value="TreeGrafter"/>
</dbReference>
<dbReference type="InterPro" id="IPR019137">
    <property type="entry name" value="Nck-associated_protein-1"/>
</dbReference>
<protein>
    <recommendedName>
        <fullName evidence="5">Protein NAP1</fullName>
    </recommendedName>
</protein>
<evidence type="ECO:0000313" key="3">
    <source>
        <dbReference type="EMBL" id="PPR82275.1"/>
    </source>
</evidence>
<feature type="region of interest" description="Disordered" evidence="2">
    <location>
        <begin position="1"/>
        <end position="26"/>
    </location>
</feature>
<dbReference type="GO" id="GO:0030866">
    <property type="term" value="P:cortical actin cytoskeleton organization"/>
    <property type="evidence" value="ECO:0007669"/>
    <property type="project" value="TreeGrafter"/>
</dbReference>
<dbReference type="OrthoDB" id="548214at2759"/>
<reference evidence="3 4" key="1">
    <citation type="submission" date="2015-01" db="EMBL/GenBank/DDBJ databases">
        <title>Genome of allotetraploid Gossypium barbadense reveals genomic plasticity and fiber elongation in cotton evolution.</title>
        <authorList>
            <person name="Chen X."/>
            <person name="Liu X."/>
            <person name="Zhao B."/>
            <person name="Zheng H."/>
            <person name="Hu Y."/>
            <person name="Lu G."/>
            <person name="Yang C."/>
            <person name="Chen J."/>
            <person name="Shan C."/>
            <person name="Zhang L."/>
            <person name="Zhou Y."/>
            <person name="Wang L."/>
            <person name="Guo W."/>
            <person name="Bai Y."/>
            <person name="Ruan J."/>
            <person name="Shangguan X."/>
            <person name="Mao Y."/>
            <person name="Jiang J."/>
            <person name="Zhu Y."/>
            <person name="Lei J."/>
            <person name="Kang H."/>
            <person name="Chen S."/>
            <person name="He X."/>
            <person name="Wang R."/>
            <person name="Wang Y."/>
            <person name="Chen J."/>
            <person name="Wang L."/>
            <person name="Yu S."/>
            <person name="Wang B."/>
            <person name="Wei J."/>
            <person name="Song S."/>
            <person name="Lu X."/>
            <person name="Gao Z."/>
            <person name="Gu W."/>
            <person name="Deng X."/>
            <person name="Ma D."/>
            <person name="Wang S."/>
            <person name="Liang W."/>
            <person name="Fang L."/>
            <person name="Cai C."/>
            <person name="Zhu X."/>
            <person name="Zhou B."/>
            <person name="Zhang Y."/>
            <person name="Chen Z."/>
            <person name="Xu S."/>
            <person name="Zhu R."/>
            <person name="Wang S."/>
            <person name="Zhang T."/>
            <person name="Zhao G."/>
        </authorList>
    </citation>
    <scope>NUCLEOTIDE SEQUENCE [LARGE SCALE GENOMIC DNA]</scope>
    <source>
        <strain evidence="4">cv. Xinhai21</strain>
        <tissue evidence="3">Leaf</tissue>
    </source>
</reference>
<organism evidence="3 4">
    <name type="scientific">Gossypium barbadense</name>
    <name type="common">Sea Island cotton</name>
    <name type="synonym">Hibiscus barbadensis</name>
    <dbReference type="NCBI Taxonomy" id="3634"/>
    <lineage>
        <taxon>Eukaryota</taxon>
        <taxon>Viridiplantae</taxon>
        <taxon>Streptophyta</taxon>
        <taxon>Embryophyta</taxon>
        <taxon>Tracheophyta</taxon>
        <taxon>Spermatophyta</taxon>
        <taxon>Magnoliopsida</taxon>
        <taxon>eudicotyledons</taxon>
        <taxon>Gunneridae</taxon>
        <taxon>Pentapetalae</taxon>
        <taxon>rosids</taxon>
        <taxon>malvids</taxon>
        <taxon>Malvales</taxon>
        <taxon>Malvaceae</taxon>
        <taxon>Malvoideae</taxon>
        <taxon>Gossypium</taxon>
    </lineage>
</organism>
<evidence type="ECO:0000256" key="2">
    <source>
        <dbReference type="SAM" id="MobiDB-lite"/>
    </source>
</evidence>
<dbReference type="PANTHER" id="PTHR12093:SF10">
    <property type="entry name" value="MEMBRANE-ASSOCIATED PROTEIN HEM"/>
    <property type="match status" value="1"/>
</dbReference>
<accession>A0A2P5VTW8</accession>
<gene>
    <name evidence="3" type="ORF">GOBAR_AA38439</name>
</gene>
<dbReference type="EMBL" id="KZ670928">
    <property type="protein sequence ID" value="PPR82275.1"/>
    <property type="molecule type" value="Genomic_DNA"/>
</dbReference>
<dbReference type="GO" id="GO:0030031">
    <property type="term" value="P:cell projection assembly"/>
    <property type="evidence" value="ECO:0007669"/>
    <property type="project" value="TreeGrafter"/>
</dbReference>
<dbReference type="GO" id="GO:0031209">
    <property type="term" value="C:SCAR complex"/>
    <property type="evidence" value="ECO:0007669"/>
    <property type="project" value="TreeGrafter"/>
</dbReference>
<dbReference type="AlphaFoldDB" id="A0A2P5VTW8"/>
<dbReference type="Proteomes" id="UP000239757">
    <property type="component" value="Unassembled WGS sequence"/>
</dbReference>
<name>A0A2P5VTW8_GOSBA</name>
<evidence type="ECO:0000256" key="1">
    <source>
        <dbReference type="ARBA" id="ARBA00037947"/>
    </source>
</evidence>
<comment type="similarity">
    <text evidence="1">Belongs to the HEM-1/HEM-2 family.</text>
</comment>
<sequence>MAKSRQHYSSQDSSVSPWAGRSREWEGPSRWTEYLGLDTTSPFSSRSSRYMNSDGQVQSLGVGSHKGLNMQWVAQLVEVADGLMAKMYRLNQILDYPEPIGHAFSEAFWKASVFPNHPRICIFLSKKFPEHFSKLQLERVDKAALDSLSGNAEVHLQSLEPWVQLLLDLMAFREQALRLILDLSSTVITLLPHQNSLILHAFMDLFCSFVRVNLFSEKLPRKMMLQVYNLLHAMSRNDRDCDFYHRLIQFIDSYDPPLKGLQEDLNFVSPRIGEVLEAVGPIIFLSTDTRKLRNEGFLSPYHPRYPDILTNSAHPMRAQDLANVTAYREWVLLGYLVCPDELLRVTSIDIALVVLKENLVLTLFRDETTSHSARFLQDVNVIQHRFKFPVYCYLLFPDDASNESIVGPGDTRATMNKWVLLSTIIAAIWNLDVRDTEYVLLHEDYQLYVLPRILESKKMAKSGRTKQKEADLEYSVAKQVEKMIGLLHPHVGNFHQRTHKDIKGHESFLKFINESNLIEIPTHGVFTWANNRKGPDIIWEKID</sequence>
<dbReference type="Pfam" id="PF09735">
    <property type="entry name" value="Nckap1"/>
    <property type="match status" value="1"/>
</dbReference>